<organism evidence="3 4">
    <name type="scientific">Glaciecola nitratireducens (strain JCM 12485 / KCTC 12276 / FR1064)</name>
    <dbReference type="NCBI Taxonomy" id="1085623"/>
    <lineage>
        <taxon>Bacteria</taxon>
        <taxon>Pseudomonadati</taxon>
        <taxon>Pseudomonadota</taxon>
        <taxon>Gammaproteobacteria</taxon>
        <taxon>Alteromonadales</taxon>
        <taxon>Alteromonadaceae</taxon>
        <taxon>Brumicola</taxon>
    </lineage>
</organism>
<evidence type="ECO:0000256" key="2">
    <source>
        <dbReference type="SAM" id="Phobius"/>
    </source>
</evidence>
<feature type="transmembrane region" description="Helical" evidence="2">
    <location>
        <begin position="52"/>
        <end position="73"/>
    </location>
</feature>
<gene>
    <name evidence="3" type="ordered locus">GNIT_1592</name>
</gene>
<keyword evidence="2" id="KW-0472">Membrane</keyword>
<keyword evidence="1" id="KW-0175">Coiled coil</keyword>
<dbReference type="AlphaFoldDB" id="G4QH78"/>
<proteinExistence type="predicted"/>
<dbReference type="HOGENOM" id="CLU_1233593_0_0_6"/>
<accession>G4QH78</accession>
<feature type="transmembrane region" description="Helical" evidence="2">
    <location>
        <begin position="20"/>
        <end position="40"/>
    </location>
</feature>
<keyword evidence="4" id="KW-1185">Reference proteome</keyword>
<evidence type="ECO:0000313" key="4">
    <source>
        <dbReference type="Proteomes" id="UP000009282"/>
    </source>
</evidence>
<dbReference type="Proteomes" id="UP000009282">
    <property type="component" value="Chromosome"/>
</dbReference>
<name>G4QH78_GLANF</name>
<reference evidence="3 4" key="1">
    <citation type="journal article" date="2011" name="J. Bacteriol.">
        <title>Complete genome sequence of seawater bacterium Glaciecola nitratireducens FR1064T.</title>
        <authorList>
            <person name="Bian F."/>
            <person name="Qin Q.L."/>
            <person name="Xie B.B."/>
            <person name="Shu Y.L."/>
            <person name="Zhang X.Y."/>
            <person name="Yu Y."/>
            <person name="Chen B."/>
            <person name="Chen X.L."/>
            <person name="Zhou B.C."/>
            <person name="Zhang Y.Z."/>
        </authorList>
    </citation>
    <scope>NUCLEOTIDE SEQUENCE [LARGE SCALE GENOMIC DNA]</scope>
    <source>
        <strain evidence="4">JCM 12485 / KCTC 12276 / FR1064</strain>
    </source>
</reference>
<keyword evidence="2" id="KW-0812">Transmembrane</keyword>
<feature type="transmembrane region" description="Helical" evidence="2">
    <location>
        <begin position="93"/>
        <end position="114"/>
    </location>
</feature>
<keyword evidence="2" id="KW-1133">Transmembrane helix</keyword>
<evidence type="ECO:0000313" key="3">
    <source>
        <dbReference type="EMBL" id="AEP29709.1"/>
    </source>
</evidence>
<protein>
    <submittedName>
        <fullName evidence="3">Uncharacterized protein</fullName>
    </submittedName>
</protein>
<feature type="coiled-coil region" evidence="1">
    <location>
        <begin position="125"/>
        <end position="174"/>
    </location>
</feature>
<sequence length="224" mass="24372">MALNEDNRAASGLMTNLSGFIITANLSMLAVQGASYAFVANESEQTSLGYNVLSVLAFCCFVVSIIVGGKGITETAVALAKSSWTIKTATKKFNFQAIVSFFGVVLFLVASIFFTEKHDDNENINRDLLIEVSTINRNLNELTEAIKNDPKDLIKNVKGQIELLQKDLSGLEYKLFNNMPSQICKVIDAKVDGGKLFCPDGFALKGAEKHSSKNGTLDKIICCK</sequence>
<dbReference type="KEGG" id="gni:GNIT_1592"/>
<dbReference type="RefSeq" id="WP_014108583.1">
    <property type="nucleotide sequence ID" value="NC_016041.1"/>
</dbReference>
<evidence type="ECO:0000256" key="1">
    <source>
        <dbReference type="SAM" id="Coils"/>
    </source>
</evidence>
<dbReference type="EMBL" id="CP003060">
    <property type="protein sequence ID" value="AEP29709.1"/>
    <property type="molecule type" value="Genomic_DNA"/>
</dbReference>